<evidence type="ECO:0000313" key="3">
    <source>
        <dbReference type="EMBL" id="OBZ77705.1"/>
    </source>
</evidence>
<protein>
    <recommendedName>
        <fullName evidence="2">DUF6606 domain-containing protein</fullName>
    </recommendedName>
</protein>
<name>A0A1C7MLG8_GRIFR</name>
<keyword evidence="4" id="KW-1185">Reference proteome</keyword>
<dbReference type="Proteomes" id="UP000092993">
    <property type="component" value="Unassembled WGS sequence"/>
</dbReference>
<dbReference type="OrthoDB" id="3182339at2759"/>
<evidence type="ECO:0000259" key="2">
    <source>
        <dbReference type="Pfam" id="PF20255"/>
    </source>
</evidence>
<dbReference type="InterPro" id="IPR046541">
    <property type="entry name" value="DUF6606"/>
</dbReference>
<gene>
    <name evidence="3" type="ORF">A0H81_01997</name>
</gene>
<reference evidence="3 4" key="1">
    <citation type="submission" date="2016-03" db="EMBL/GenBank/DDBJ databases">
        <title>Whole genome sequencing of Grifola frondosa 9006-11.</title>
        <authorList>
            <person name="Min B."/>
            <person name="Park H."/>
            <person name="Kim J.-G."/>
            <person name="Cho H."/>
            <person name="Oh Y.-L."/>
            <person name="Kong W.-S."/>
            <person name="Choi I.-G."/>
        </authorList>
    </citation>
    <scope>NUCLEOTIDE SEQUENCE [LARGE SCALE GENOMIC DNA]</scope>
    <source>
        <strain evidence="3 4">9006-11</strain>
    </source>
</reference>
<feature type="domain" description="DUF6606" evidence="2">
    <location>
        <begin position="3"/>
        <end position="107"/>
    </location>
</feature>
<feature type="compositionally biased region" description="Basic residues" evidence="1">
    <location>
        <begin position="421"/>
        <end position="430"/>
    </location>
</feature>
<dbReference type="Pfam" id="PF20255">
    <property type="entry name" value="DUF6606"/>
    <property type="match status" value="1"/>
</dbReference>
<dbReference type="OMA" id="NIADDTH"/>
<proteinExistence type="predicted"/>
<sequence>MDEDILDTAPTTRKAGSKVVEERDSTHPRYITKLLTGILRGMGKEAEIERIHKRVADDVLWDDVKLPWRRSSLWLVMRVVLQTYFHRQSGNDDDYKSFMIFLMTKILLQALDRDFSSDLLFCMRVKISRRLFKLGTSAPDFLARWVLEVAEKVEVRLTKRWTTIQETHTRASSWNLDELNIADDTHLSLTNSRDHLSRILTQSLPPAWSSSFESRHPIRFTRFSQFITADTSNVSSTCNPDPHLALADFEACVEGTLFDWLSAVVDVDSACLAMAYCMQQYWGKREVYEGNQENMSIMYLTLLELWIAMDQLALRGCPLLHDYSPEIPPHLFERLLLPKPTSSFAKRSVFSDEVDHDTFTVRFFATSEKHQQLEIRVEEQAARAKENKRVELGEKNQKHQQLTAEADSMSHSYKPNDHGQNTHKRKKCSKCKRERERDNLKINVYEWPLPQNTLMAQVVAVELDCPTAYNVWRTATYTFLHDFCTSDLLRLAKNSAKPSTLLEEYPALIPYFVHPRRARIGLASEPKSFLKSHYKNVSIPSTEGQVLIDCSMDLTLHEFMSFGVLRSGPLLQWLNILRELRANTLTFQREEVHALLMQAAWQVGPLSQDGDPEWHVELANAKFGSALLSELQDLLLDVEANWQEVMTVRTVIALVCRLLASTSDGEVVRRAFGLLQEARRVALGWLQELSKKVQKSDDNEVKEFQNRTSE</sequence>
<dbReference type="EMBL" id="LUGG01000002">
    <property type="protein sequence ID" value="OBZ77705.1"/>
    <property type="molecule type" value="Genomic_DNA"/>
</dbReference>
<organism evidence="3 4">
    <name type="scientific">Grifola frondosa</name>
    <name type="common">Maitake</name>
    <name type="synonym">Polyporus frondosus</name>
    <dbReference type="NCBI Taxonomy" id="5627"/>
    <lineage>
        <taxon>Eukaryota</taxon>
        <taxon>Fungi</taxon>
        <taxon>Dikarya</taxon>
        <taxon>Basidiomycota</taxon>
        <taxon>Agaricomycotina</taxon>
        <taxon>Agaricomycetes</taxon>
        <taxon>Polyporales</taxon>
        <taxon>Grifolaceae</taxon>
        <taxon>Grifola</taxon>
    </lineage>
</organism>
<feature type="region of interest" description="Disordered" evidence="1">
    <location>
        <begin position="405"/>
        <end position="432"/>
    </location>
</feature>
<feature type="region of interest" description="Disordered" evidence="1">
    <location>
        <begin position="1"/>
        <end position="20"/>
    </location>
</feature>
<evidence type="ECO:0000256" key="1">
    <source>
        <dbReference type="SAM" id="MobiDB-lite"/>
    </source>
</evidence>
<dbReference type="STRING" id="5627.A0A1C7MLG8"/>
<dbReference type="AlphaFoldDB" id="A0A1C7MLG8"/>
<evidence type="ECO:0000313" key="4">
    <source>
        <dbReference type="Proteomes" id="UP000092993"/>
    </source>
</evidence>
<accession>A0A1C7MLG8</accession>
<comment type="caution">
    <text evidence="3">The sequence shown here is derived from an EMBL/GenBank/DDBJ whole genome shotgun (WGS) entry which is preliminary data.</text>
</comment>